<dbReference type="Proteomes" id="UP001354931">
    <property type="component" value="Unassembled WGS sequence"/>
</dbReference>
<dbReference type="Gene3D" id="3.10.450.50">
    <property type="match status" value="1"/>
</dbReference>
<gene>
    <name evidence="2" type="ORF">OKJ99_08360</name>
</gene>
<sequence>MPQYTRNAENPEDAQLADLVKSLGERVRVLEDIQELNRLRAELPRRINDEQWDRVADLFAQDSHLDYAHLGQATGKAAIHAYFSALPGLIQQDRPESRLLVKQFLHAHDVQVHGDRATGVSFFEERVVFDDDSAMVAGKFTDTYVRENGTWLFSRIELTLYWVLPHPAGLSAQDGAAA</sequence>
<comment type="caution">
    <text evidence="2">The sequence shown here is derived from an EMBL/GenBank/DDBJ whole genome shotgun (WGS) entry which is preliminary data.</text>
</comment>
<proteinExistence type="predicted"/>
<dbReference type="SUPFAM" id="SSF54427">
    <property type="entry name" value="NTF2-like"/>
    <property type="match status" value="1"/>
</dbReference>
<feature type="domain" description="SnoaL-like" evidence="1">
    <location>
        <begin position="29"/>
        <end position="155"/>
    </location>
</feature>
<dbReference type="EMBL" id="JAOZYC010000057">
    <property type="protein sequence ID" value="MEB8337524.1"/>
    <property type="molecule type" value="Genomic_DNA"/>
</dbReference>
<evidence type="ECO:0000313" key="2">
    <source>
        <dbReference type="EMBL" id="MEB8337524.1"/>
    </source>
</evidence>
<protein>
    <submittedName>
        <fullName evidence="2">Nuclear transport factor 2 family protein</fullName>
    </submittedName>
</protein>
<accession>A0ABU6F0K3</accession>
<dbReference type="InterPro" id="IPR032710">
    <property type="entry name" value="NTF2-like_dom_sf"/>
</dbReference>
<reference evidence="2 3" key="1">
    <citation type="submission" date="2022-10" db="EMBL/GenBank/DDBJ databases">
        <authorList>
            <person name="Xie J."/>
            <person name="Shen N."/>
        </authorList>
    </citation>
    <scope>NUCLEOTIDE SEQUENCE [LARGE SCALE GENOMIC DNA]</scope>
    <source>
        <strain evidence="2 3">YIM65594</strain>
    </source>
</reference>
<organism evidence="2 3">
    <name type="scientific">Streptomyces endophyticus</name>
    <dbReference type="NCBI Taxonomy" id="714166"/>
    <lineage>
        <taxon>Bacteria</taxon>
        <taxon>Bacillati</taxon>
        <taxon>Actinomycetota</taxon>
        <taxon>Actinomycetes</taxon>
        <taxon>Kitasatosporales</taxon>
        <taxon>Streptomycetaceae</taxon>
        <taxon>Streptomyces</taxon>
    </lineage>
</organism>
<evidence type="ECO:0000313" key="3">
    <source>
        <dbReference type="Proteomes" id="UP001354931"/>
    </source>
</evidence>
<evidence type="ECO:0000259" key="1">
    <source>
        <dbReference type="Pfam" id="PF13577"/>
    </source>
</evidence>
<dbReference type="InterPro" id="IPR037401">
    <property type="entry name" value="SnoaL-like"/>
</dbReference>
<dbReference type="RefSeq" id="WP_326015194.1">
    <property type="nucleotide sequence ID" value="NZ_JAOZYC010000057.1"/>
</dbReference>
<name>A0ABU6F0K3_9ACTN</name>
<keyword evidence="3" id="KW-1185">Reference proteome</keyword>
<dbReference type="Pfam" id="PF13577">
    <property type="entry name" value="SnoaL_4"/>
    <property type="match status" value="1"/>
</dbReference>